<proteinExistence type="predicted"/>
<feature type="region of interest" description="Disordered" evidence="1">
    <location>
        <begin position="1"/>
        <end position="27"/>
    </location>
</feature>
<reference evidence="2" key="1">
    <citation type="submission" date="2022-07" db="EMBL/GenBank/DDBJ databases">
        <authorList>
            <person name="Macas J."/>
            <person name="Novak P."/>
            <person name="Neumann P."/>
        </authorList>
    </citation>
    <scope>NUCLEOTIDE SEQUENCE</scope>
</reference>
<comment type="caution">
    <text evidence="2">The sequence shown here is derived from an EMBL/GenBank/DDBJ whole genome shotgun (WGS) entry which is preliminary data.</text>
</comment>
<accession>A0AAV0CW03</accession>
<gene>
    <name evidence="2" type="ORF">CEPIT_LOCUS8773</name>
</gene>
<sequence>MFANHESQPFIRGSSSAGAAAHGGGLEEDAAASPTGCGCSALFCGQPWCRRQAAQTTGEPPQLLGRKKWNDLLRKVGRAFPLKMKRDQKGQFIYDARSYALNFDNGAAAGDEGLLRNFSSRYAAPPAGQRWEAGM</sequence>
<dbReference type="Proteomes" id="UP001152523">
    <property type="component" value="Unassembled WGS sequence"/>
</dbReference>
<evidence type="ECO:0000256" key="1">
    <source>
        <dbReference type="SAM" id="MobiDB-lite"/>
    </source>
</evidence>
<dbReference type="EMBL" id="CAMAPF010000045">
    <property type="protein sequence ID" value="CAH9084033.1"/>
    <property type="molecule type" value="Genomic_DNA"/>
</dbReference>
<evidence type="ECO:0000313" key="3">
    <source>
        <dbReference type="Proteomes" id="UP001152523"/>
    </source>
</evidence>
<dbReference type="PANTHER" id="PTHR33168">
    <property type="entry name" value="STRESS INDUCED PROTEIN-RELATED"/>
    <property type="match status" value="1"/>
</dbReference>
<dbReference type="AlphaFoldDB" id="A0AAV0CW03"/>
<name>A0AAV0CW03_9ASTE</name>
<evidence type="ECO:0000313" key="2">
    <source>
        <dbReference type="EMBL" id="CAH9084033.1"/>
    </source>
</evidence>
<protein>
    <submittedName>
        <fullName evidence="2">Uncharacterized protein</fullName>
    </submittedName>
</protein>
<keyword evidence="3" id="KW-1185">Reference proteome</keyword>
<organism evidence="2 3">
    <name type="scientific">Cuscuta epithymum</name>
    <dbReference type="NCBI Taxonomy" id="186058"/>
    <lineage>
        <taxon>Eukaryota</taxon>
        <taxon>Viridiplantae</taxon>
        <taxon>Streptophyta</taxon>
        <taxon>Embryophyta</taxon>
        <taxon>Tracheophyta</taxon>
        <taxon>Spermatophyta</taxon>
        <taxon>Magnoliopsida</taxon>
        <taxon>eudicotyledons</taxon>
        <taxon>Gunneridae</taxon>
        <taxon>Pentapetalae</taxon>
        <taxon>asterids</taxon>
        <taxon>lamiids</taxon>
        <taxon>Solanales</taxon>
        <taxon>Convolvulaceae</taxon>
        <taxon>Cuscuteae</taxon>
        <taxon>Cuscuta</taxon>
        <taxon>Cuscuta subgen. Cuscuta</taxon>
    </lineage>
</organism>